<dbReference type="AlphaFoldDB" id="L8WQ99"/>
<gene>
    <name evidence="1" type="ORF">AG1IA_07015</name>
</gene>
<reference evidence="1 2" key="1">
    <citation type="journal article" date="2013" name="Nat. Commun.">
        <title>The evolution and pathogenic mechanisms of the rice sheath blight pathogen.</title>
        <authorList>
            <person name="Zheng A."/>
            <person name="Lin R."/>
            <person name="Xu L."/>
            <person name="Qin P."/>
            <person name="Tang C."/>
            <person name="Ai P."/>
            <person name="Zhang D."/>
            <person name="Liu Y."/>
            <person name="Sun Z."/>
            <person name="Feng H."/>
            <person name="Wang Y."/>
            <person name="Chen Y."/>
            <person name="Liang X."/>
            <person name="Fu R."/>
            <person name="Li Q."/>
            <person name="Zhang J."/>
            <person name="Yu X."/>
            <person name="Xie Z."/>
            <person name="Ding L."/>
            <person name="Guan P."/>
            <person name="Tang J."/>
            <person name="Liang Y."/>
            <person name="Wang S."/>
            <person name="Deng Q."/>
            <person name="Li S."/>
            <person name="Zhu J."/>
            <person name="Wang L."/>
            <person name="Liu H."/>
            <person name="Li P."/>
        </authorList>
    </citation>
    <scope>NUCLEOTIDE SEQUENCE [LARGE SCALE GENOMIC DNA]</scope>
    <source>
        <strain evidence="2">AG-1 IA</strain>
    </source>
</reference>
<evidence type="ECO:0000313" key="1">
    <source>
        <dbReference type="EMBL" id="ELU38948.1"/>
    </source>
</evidence>
<organism evidence="1 2">
    <name type="scientific">Thanatephorus cucumeris (strain AG1-IA)</name>
    <name type="common">Rice sheath blight fungus</name>
    <name type="synonym">Rhizoctonia solani</name>
    <dbReference type="NCBI Taxonomy" id="983506"/>
    <lineage>
        <taxon>Eukaryota</taxon>
        <taxon>Fungi</taxon>
        <taxon>Dikarya</taxon>
        <taxon>Basidiomycota</taxon>
        <taxon>Agaricomycotina</taxon>
        <taxon>Agaricomycetes</taxon>
        <taxon>Cantharellales</taxon>
        <taxon>Ceratobasidiaceae</taxon>
        <taxon>Rhizoctonia</taxon>
        <taxon>Rhizoctonia solani AG-1</taxon>
    </lineage>
</organism>
<comment type="caution">
    <text evidence="1">The sequence shown here is derived from an EMBL/GenBank/DDBJ whole genome shotgun (WGS) entry which is preliminary data.</text>
</comment>
<protein>
    <submittedName>
        <fullName evidence="1">Uncharacterized protein</fullName>
    </submittedName>
</protein>
<name>L8WQ99_THACA</name>
<proteinExistence type="predicted"/>
<evidence type="ECO:0000313" key="2">
    <source>
        <dbReference type="Proteomes" id="UP000011668"/>
    </source>
</evidence>
<dbReference type="Proteomes" id="UP000011668">
    <property type="component" value="Unassembled WGS sequence"/>
</dbReference>
<sequence>MAYYKAMRSVGNDQSMSVANMTPRIYGDIINAHPPLNRPSVKHATSRPSPAPMIRLVGLSISGIPGPPFGPRYLKTTTVFSPFLIDLVSIACTNSASLSNTRAFPLKDRPSLPVILETAPPGARLPRNMLIANIEKWCMCK</sequence>
<dbReference type="HOGENOM" id="CLU_1826605_0_0_1"/>
<dbReference type="OrthoDB" id="10619607at2759"/>
<accession>L8WQ99</accession>
<keyword evidence="2" id="KW-1185">Reference proteome</keyword>
<dbReference type="EMBL" id="AFRT01001976">
    <property type="protein sequence ID" value="ELU38948.1"/>
    <property type="molecule type" value="Genomic_DNA"/>
</dbReference>